<reference evidence="1 2" key="2">
    <citation type="submission" date="2018-03" db="EMBL/GenBank/DDBJ databases">
        <title>Draft genome of Pseudomonas putida strain KT-27.</title>
        <authorList>
            <person name="Yoshizawa S."/>
            <person name="Khan N.H."/>
            <person name="Nishimura M."/>
            <person name="Chiura H.X."/>
            <person name="Ogura Y."/>
            <person name="Hayashi T."/>
            <person name="Kogure K."/>
        </authorList>
    </citation>
    <scope>NUCLEOTIDE SEQUENCE [LARGE SCALE GENOMIC DNA]</scope>
    <source>
        <strain evidence="1 2">KT-27</strain>
    </source>
</reference>
<dbReference type="InterPro" id="IPR025361">
    <property type="entry name" value="DUF4265"/>
</dbReference>
<organism evidence="1 2">
    <name type="scientific">Pseudomonas putida</name>
    <name type="common">Arthrobacter siderocapsulatus</name>
    <dbReference type="NCBI Taxonomy" id="303"/>
    <lineage>
        <taxon>Bacteria</taxon>
        <taxon>Pseudomonadati</taxon>
        <taxon>Pseudomonadota</taxon>
        <taxon>Gammaproteobacteria</taxon>
        <taxon>Pseudomonadales</taxon>
        <taxon>Pseudomonadaceae</taxon>
        <taxon>Pseudomonas</taxon>
    </lineage>
</organism>
<accession>A0A2S3WBH0</accession>
<dbReference type="RefSeq" id="WP_103436489.1">
    <property type="nucleotide sequence ID" value="NZ_MIND01000018.1"/>
</dbReference>
<reference evidence="1 2" key="1">
    <citation type="submission" date="2016-08" db="EMBL/GenBank/DDBJ databases">
        <authorList>
            <person name="Seilhamer J.J."/>
        </authorList>
    </citation>
    <scope>NUCLEOTIDE SEQUENCE [LARGE SCALE GENOMIC DNA]</scope>
    <source>
        <strain evidence="1 2">KT-27</strain>
    </source>
</reference>
<dbReference type="Proteomes" id="UP000237194">
    <property type="component" value="Unassembled WGS sequence"/>
</dbReference>
<evidence type="ECO:0000313" key="2">
    <source>
        <dbReference type="Proteomes" id="UP000237194"/>
    </source>
</evidence>
<sequence>MSTEHSPVFKKVLFRLEQDAQGYPPASVEGLWAQQTEAGYLIDSIPFYAYGIAPGDLISVSEADGQAWFAALSNSGGASVFRVLVKLSGALEPVRAALSEFGCPSEVEQAVKMLAVQVPPTQSLDTLLYYLLTQREAGTLEFEEGVLRHAIPAEFR</sequence>
<gene>
    <name evidence="1" type="ORF">BGP80_10060</name>
</gene>
<dbReference type="Pfam" id="PF14085">
    <property type="entry name" value="DUF4265"/>
    <property type="match status" value="1"/>
</dbReference>
<proteinExistence type="predicted"/>
<evidence type="ECO:0008006" key="3">
    <source>
        <dbReference type="Google" id="ProtNLM"/>
    </source>
</evidence>
<name>A0A2S3WBH0_PSEPU</name>
<comment type="caution">
    <text evidence="1">The sequence shown here is derived from an EMBL/GenBank/DDBJ whole genome shotgun (WGS) entry which is preliminary data.</text>
</comment>
<dbReference type="AlphaFoldDB" id="A0A2S3WBH0"/>
<dbReference type="EMBL" id="MIND01000018">
    <property type="protein sequence ID" value="POF88292.1"/>
    <property type="molecule type" value="Genomic_DNA"/>
</dbReference>
<evidence type="ECO:0000313" key="1">
    <source>
        <dbReference type="EMBL" id="POF88292.1"/>
    </source>
</evidence>
<protein>
    <recommendedName>
        <fullName evidence="3">DUF4265 domain-containing protein</fullName>
    </recommendedName>
</protein>